<gene>
    <name evidence="3" type="ORF">COX05_02825</name>
</gene>
<evidence type="ECO:0000313" key="3">
    <source>
        <dbReference type="EMBL" id="PIP56481.1"/>
    </source>
</evidence>
<dbReference type="GO" id="GO:0004176">
    <property type="term" value="F:ATP-dependent peptidase activity"/>
    <property type="evidence" value="ECO:0007669"/>
    <property type="project" value="InterPro"/>
</dbReference>
<evidence type="ECO:0000256" key="2">
    <source>
        <dbReference type="SAM" id="MobiDB-lite"/>
    </source>
</evidence>
<reference evidence="3 4" key="1">
    <citation type="submission" date="2017-09" db="EMBL/GenBank/DDBJ databases">
        <title>Depth-based differentiation of microbial function through sediment-hosted aquifers and enrichment of novel symbionts in the deep terrestrial subsurface.</title>
        <authorList>
            <person name="Probst A.J."/>
            <person name="Ladd B."/>
            <person name="Jarett J.K."/>
            <person name="Geller-Mcgrath D.E."/>
            <person name="Sieber C.M."/>
            <person name="Emerson J.B."/>
            <person name="Anantharaman K."/>
            <person name="Thomas B.C."/>
            <person name="Malmstrom R."/>
            <person name="Stieglmeier M."/>
            <person name="Klingl A."/>
            <person name="Woyke T."/>
            <person name="Ryan C.M."/>
            <person name="Banfield J.F."/>
        </authorList>
    </citation>
    <scope>NUCLEOTIDE SEQUENCE [LARGE SCALE GENOMIC DNA]</scope>
    <source>
        <strain evidence="3">CG22_combo_CG10-13_8_21_14_all_39_12</strain>
    </source>
</reference>
<dbReference type="InterPro" id="IPR037219">
    <property type="entry name" value="Peptidase_M41-like"/>
</dbReference>
<organism evidence="3 4">
    <name type="scientific">candidate division WWE3 bacterium CG22_combo_CG10-13_8_21_14_all_39_12</name>
    <dbReference type="NCBI Taxonomy" id="1975094"/>
    <lineage>
        <taxon>Bacteria</taxon>
        <taxon>Katanobacteria</taxon>
    </lineage>
</organism>
<proteinExistence type="predicted"/>
<dbReference type="GO" id="GO:0004222">
    <property type="term" value="F:metalloendopeptidase activity"/>
    <property type="evidence" value="ECO:0007669"/>
    <property type="project" value="InterPro"/>
</dbReference>
<keyword evidence="1" id="KW-0175">Coiled coil</keyword>
<dbReference type="EMBL" id="PCSU01000049">
    <property type="protein sequence ID" value="PIP56481.1"/>
    <property type="molecule type" value="Genomic_DNA"/>
</dbReference>
<dbReference type="SUPFAM" id="SSF140990">
    <property type="entry name" value="FtsH protease domain-like"/>
    <property type="match status" value="1"/>
</dbReference>
<accession>A0A2H0BFQ8</accession>
<dbReference type="Proteomes" id="UP000228495">
    <property type="component" value="Unassembled WGS sequence"/>
</dbReference>
<evidence type="ECO:0000313" key="4">
    <source>
        <dbReference type="Proteomes" id="UP000228495"/>
    </source>
</evidence>
<feature type="coiled-coil region" evidence="1">
    <location>
        <begin position="143"/>
        <end position="174"/>
    </location>
</feature>
<feature type="region of interest" description="Disordered" evidence="2">
    <location>
        <begin position="1"/>
        <end position="35"/>
    </location>
</feature>
<evidence type="ECO:0000256" key="1">
    <source>
        <dbReference type="SAM" id="Coils"/>
    </source>
</evidence>
<dbReference type="GO" id="GO:0005524">
    <property type="term" value="F:ATP binding"/>
    <property type="evidence" value="ECO:0007669"/>
    <property type="project" value="InterPro"/>
</dbReference>
<protein>
    <recommendedName>
        <fullName evidence="5">Peptidase M41 domain-containing protein</fullName>
    </recommendedName>
</protein>
<dbReference type="AlphaFoldDB" id="A0A2H0BFQ8"/>
<sequence length="197" mass="22208">MSQRKNERSASSLPTYFEQREVMQSSRNFGETEAKKEEEVLASAERLQNISTHEAGHIIVARHFGAEVHGIEYELNDSFGSARVALDMRELTTTQKATVLTAGMASEYMLLGAEHIDYDGLGKDSMALHKLGIKTEEEFQDYLVLSRRILKESRKELEDVKNKLLELLTQAKDTLQFVGKIHGKTEVDNLIPHAKSS</sequence>
<evidence type="ECO:0008006" key="5">
    <source>
        <dbReference type="Google" id="ProtNLM"/>
    </source>
</evidence>
<dbReference type="GO" id="GO:0006508">
    <property type="term" value="P:proteolysis"/>
    <property type="evidence" value="ECO:0007669"/>
    <property type="project" value="InterPro"/>
</dbReference>
<comment type="caution">
    <text evidence="3">The sequence shown here is derived from an EMBL/GenBank/DDBJ whole genome shotgun (WGS) entry which is preliminary data.</text>
</comment>
<name>A0A2H0BFQ8_UNCKA</name>